<comment type="caution">
    <text evidence="7">The sequence shown here is derived from an EMBL/GenBank/DDBJ whole genome shotgun (WGS) entry which is preliminary data.</text>
</comment>
<evidence type="ECO:0000313" key="8">
    <source>
        <dbReference type="Proteomes" id="UP000322619"/>
    </source>
</evidence>
<evidence type="ECO:0000256" key="1">
    <source>
        <dbReference type="ARBA" id="ARBA00010466"/>
    </source>
</evidence>
<reference evidence="7 8" key="1">
    <citation type="submission" date="2019-08" db="EMBL/GenBank/DDBJ databases">
        <title>Isolation and enrichment of carboxydotrophic bacteria from anaerobic sludge for the production of bio-based chemicals from syngas.</title>
        <authorList>
            <person name="Antares A.L."/>
            <person name="Moreira J."/>
            <person name="Diender M."/>
            <person name="Parshina S.N."/>
            <person name="Stams A.J.M."/>
            <person name="Alves M."/>
            <person name="Alves J.I."/>
            <person name="Sousa D.Z."/>
        </authorList>
    </citation>
    <scope>NUCLEOTIDE SEQUENCE [LARGE SCALE GENOMIC DNA]</scope>
    <source>
        <strain evidence="7 8">JM</strain>
    </source>
</reference>
<dbReference type="GO" id="GO:0003677">
    <property type="term" value="F:DNA binding"/>
    <property type="evidence" value="ECO:0007669"/>
    <property type="project" value="UniProtKB-KW"/>
</dbReference>
<dbReference type="SUPFAM" id="SSF100950">
    <property type="entry name" value="NagB/RpiA/CoA transferase-like"/>
    <property type="match status" value="1"/>
</dbReference>
<dbReference type="Proteomes" id="UP000322619">
    <property type="component" value="Unassembled WGS sequence"/>
</dbReference>
<comment type="similarity">
    <text evidence="1">Belongs to the SorC transcriptional regulatory family.</text>
</comment>
<dbReference type="SUPFAM" id="SSF88659">
    <property type="entry name" value="Sigma3 and sigma4 domains of RNA polymerase sigma factors"/>
    <property type="match status" value="1"/>
</dbReference>
<evidence type="ECO:0000256" key="4">
    <source>
        <dbReference type="ARBA" id="ARBA00023163"/>
    </source>
</evidence>
<dbReference type="InterPro" id="IPR011991">
    <property type="entry name" value="ArsR-like_HTH"/>
</dbReference>
<proteinExistence type="inferred from homology"/>
<dbReference type="Pfam" id="PF04545">
    <property type="entry name" value="Sigma70_r4"/>
    <property type="match status" value="1"/>
</dbReference>
<dbReference type="Gene3D" id="3.40.50.1360">
    <property type="match status" value="1"/>
</dbReference>
<evidence type="ECO:0000256" key="3">
    <source>
        <dbReference type="ARBA" id="ARBA00023125"/>
    </source>
</evidence>
<evidence type="ECO:0000313" key="7">
    <source>
        <dbReference type="EMBL" id="TYC84100.1"/>
    </source>
</evidence>
<evidence type="ECO:0000256" key="2">
    <source>
        <dbReference type="ARBA" id="ARBA00023015"/>
    </source>
</evidence>
<dbReference type="AlphaFoldDB" id="A0A5D0WIM4"/>
<dbReference type="GO" id="GO:0030246">
    <property type="term" value="F:carbohydrate binding"/>
    <property type="evidence" value="ECO:0007669"/>
    <property type="project" value="InterPro"/>
</dbReference>
<dbReference type="PANTHER" id="PTHR34294">
    <property type="entry name" value="TRANSCRIPTIONAL REGULATOR-RELATED"/>
    <property type="match status" value="1"/>
</dbReference>
<keyword evidence="4" id="KW-0804">Transcription</keyword>
<dbReference type="InterPro" id="IPR007630">
    <property type="entry name" value="RNA_pol_sigma70_r4"/>
</dbReference>
<dbReference type="InterPro" id="IPR051054">
    <property type="entry name" value="SorC_transcr_regulators"/>
</dbReference>
<name>A0A5D0WIM4_9FIRM</name>
<dbReference type="InterPro" id="IPR013324">
    <property type="entry name" value="RNA_pol_sigma_r3/r4-like"/>
</dbReference>
<keyword evidence="3" id="KW-0238">DNA-binding</keyword>
<dbReference type="EMBL" id="VSLA01000027">
    <property type="protein sequence ID" value="TYC84100.1"/>
    <property type="molecule type" value="Genomic_DNA"/>
</dbReference>
<dbReference type="InterPro" id="IPR007324">
    <property type="entry name" value="Sugar-bd_dom_put"/>
</dbReference>
<accession>A0A5D0WIM4</accession>
<protein>
    <submittedName>
        <fullName evidence="7">Winged helix-turn-helix transcriptional regulator</fullName>
    </submittedName>
</protein>
<evidence type="ECO:0000259" key="5">
    <source>
        <dbReference type="Pfam" id="PF04198"/>
    </source>
</evidence>
<dbReference type="GO" id="GO:0003700">
    <property type="term" value="F:DNA-binding transcription factor activity"/>
    <property type="evidence" value="ECO:0007669"/>
    <property type="project" value="InterPro"/>
</dbReference>
<dbReference type="GO" id="GO:0006352">
    <property type="term" value="P:DNA-templated transcription initiation"/>
    <property type="evidence" value="ECO:0007669"/>
    <property type="project" value="InterPro"/>
</dbReference>
<sequence length="311" mass="34771">MLKEKELSRLIHVAQLYYEQNKTQSEIANELAISRPAVSYLLNKARKAGIVKIDVLSYYRTIRGLGNELCDRFNLKSCHVVSLPEDLYQTGAEVLLEFLPKAKLLGLGWGYNTNKVISALPQQKRGGISVGIICPLIGAITAPQQGYHPDELVKELADKTGYHGEYLNCPAISATAEEQLEVMESEDFKQVEDYWRRLTTAFITLGSYPSVPDHGSAMRFGKKLIDEKAVGCLLSYFFNPQGKQIRSDEDYSIQIPLDLLARVRDVIGFVPQEANVFSVISGLKTGYIKHLVITEALASDVIKQMDEQKNV</sequence>
<dbReference type="CDD" id="cd00090">
    <property type="entry name" value="HTH_ARSR"/>
    <property type="match status" value="1"/>
</dbReference>
<dbReference type="Gene3D" id="1.10.10.60">
    <property type="entry name" value="Homeodomain-like"/>
    <property type="match status" value="1"/>
</dbReference>
<evidence type="ECO:0000259" key="6">
    <source>
        <dbReference type="Pfam" id="PF04545"/>
    </source>
</evidence>
<organism evidence="7 8">
    <name type="scientific">Acetobacterium wieringae</name>
    <dbReference type="NCBI Taxonomy" id="52694"/>
    <lineage>
        <taxon>Bacteria</taxon>
        <taxon>Bacillati</taxon>
        <taxon>Bacillota</taxon>
        <taxon>Clostridia</taxon>
        <taxon>Eubacteriales</taxon>
        <taxon>Eubacteriaceae</taxon>
        <taxon>Acetobacterium</taxon>
    </lineage>
</organism>
<dbReference type="PANTHER" id="PTHR34294:SF1">
    <property type="entry name" value="TRANSCRIPTIONAL REGULATOR LSRR"/>
    <property type="match status" value="1"/>
</dbReference>
<dbReference type="InterPro" id="IPR037171">
    <property type="entry name" value="NagB/RpiA_transferase-like"/>
</dbReference>
<gene>
    <name evidence="7" type="ORF">FXB42_14065</name>
</gene>
<dbReference type="Pfam" id="PF04198">
    <property type="entry name" value="Sugar-bind"/>
    <property type="match status" value="1"/>
</dbReference>
<feature type="domain" description="Sugar-binding" evidence="5">
    <location>
        <begin position="65"/>
        <end position="302"/>
    </location>
</feature>
<feature type="domain" description="RNA polymerase sigma-70 region 4" evidence="6">
    <location>
        <begin position="15"/>
        <end position="47"/>
    </location>
</feature>
<keyword evidence="2" id="KW-0805">Transcription regulation</keyword>